<dbReference type="InterPro" id="IPR005467">
    <property type="entry name" value="His_kinase_dom"/>
</dbReference>
<name>A0A0A7ELF7_9GAMM</name>
<dbReference type="SUPFAM" id="SSF47384">
    <property type="entry name" value="Homodimeric domain of signal transducing histidine kinase"/>
    <property type="match status" value="1"/>
</dbReference>
<accession>A0A0A7ELF7</accession>
<feature type="domain" description="Response regulatory" evidence="7">
    <location>
        <begin position="31"/>
        <end position="155"/>
    </location>
</feature>
<dbReference type="CDD" id="cd00082">
    <property type="entry name" value="HisKA"/>
    <property type="match status" value="1"/>
</dbReference>
<dbReference type="eggNOG" id="COG4191">
    <property type="taxonomic scope" value="Bacteria"/>
</dbReference>
<proteinExistence type="predicted"/>
<evidence type="ECO:0000259" key="7">
    <source>
        <dbReference type="PROSITE" id="PS50110"/>
    </source>
</evidence>
<keyword evidence="3 4" id="KW-0597">Phosphoprotein</keyword>
<dbReference type="InterPro" id="IPR011006">
    <property type="entry name" value="CheY-like_superfamily"/>
</dbReference>
<gene>
    <name evidence="8" type="ORF">OM33_20820</name>
</gene>
<dbReference type="SUPFAM" id="SSF55874">
    <property type="entry name" value="ATPase domain of HSP90 chaperone/DNA topoisomerase II/histidine kinase"/>
    <property type="match status" value="1"/>
</dbReference>
<dbReference type="Gene3D" id="3.30.565.10">
    <property type="entry name" value="Histidine kinase-like ATPase, C-terminal domain"/>
    <property type="match status" value="1"/>
</dbReference>
<evidence type="ECO:0000256" key="3">
    <source>
        <dbReference type="ARBA" id="ARBA00022553"/>
    </source>
</evidence>
<dbReference type="KEGG" id="pseo:OM33_20820"/>
<reference evidence="8 9" key="1">
    <citation type="submission" date="2014-11" db="EMBL/GenBank/DDBJ databases">
        <title>Complete Genome Sequence of Pseudoalteromonas sp. Strain OCN003 Isolated from Kaneohe Bay, Oahu, Hawaii.</title>
        <authorList>
            <person name="Beurmann S."/>
            <person name="Videau P."/>
            <person name="Ushijima B."/>
            <person name="Smith A.M."/>
            <person name="Aeby G.S."/>
            <person name="Callahan S.M."/>
            <person name="Belcaid M."/>
        </authorList>
    </citation>
    <scope>NUCLEOTIDE SEQUENCE [LARGE SCALE GENOMIC DNA]</scope>
    <source>
        <strain evidence="8 9">OCN003</strain>
    </source>
</reference>
<dbReference type="Proteomes" id="UP000030341">
    <property type="component" value="Chromosome 2"/>
</dbReference>
<evidence type="ECO:0000313" key="8">
    <source>
        <dbReference type="EMBL" id="AIY67469.1"/>
    </source>
</evidence>
<evidence type="ECO:0000256" key="1">
    <source>
        <dbReference type="ARBA" id="ARBA00000085"/>
    </source>
</evidence>
<sequence length="469" mass="51927">MSDKQNDSFLFSEENTQESKLDDFCQQACWPLLVVDDDDQIHQLTRLVLSGYQYQSRPLTLFHAYGKEEALSILRDNPDICVILLDVVMSSDDEGLECVKAIRQELNNSLVRIILRTGQAGTHPEQEVMFNYDINDYKSKTELTKQRLFTSITAAIRTYQHLVQLETMQHQLAGFNDKLEHKIAKRTAQLKEKNETLEQALAELKSTKQQLLEQQQQLIHSEKLASIGQLAAGVAHEINTPLGYVSSNVETLCDYFDDYNCAWQAISKAAPDAAKTISDKHDLAFINEDINSLCASIASGLKRIKSISGDLGHFSQMEKLAVSNVDINEDVIQLAINMVCSEIKPDIEINFLPGELTKSTVMPIELSQVLVNLLMNANDAISKAGTIEINTSQQNDKITIVVKDDGCGMSDNTINKLFDPFFTTKEVGTGTGLGLSISHKIIESHNGVISVSSGIGKGTVFTIELPVAS</sequence>
<dbReference type="PROSITE" id="PS50109">
    <property type="entry name" value="HIS_KIN"/>
    <property type="match status" value="1"/>
</dbReference>
<dbReference type="STRING" id="1348114.OM33_20820"/>
<dbReference type="InterPro" id="IPR036097">
    <property type="entry name" value="HisK_dim/P_sf"/>
</dbReference>
<dbReference type="InterPro" id="IPR001789">
    <property type="entry name" value="Sig_transdc_resp-reg_receiver"/>
</dbReference>
<dbReference type="InterPro" id="IPR036890">
    <property type="entry name" value="HATPase_C_sf"/>
</dbReference>
<dbReference type="Pfam" id="PF00072">
    <property type="entry name" value="Response_reg"/>
    <property type="match status" value="1"/>
</dbReference>
<protein>
    <recommendedName>
        <fullName evidence="2">histidine kinase</fullName>
        <ecNumber evidence="2">2.7.13.3</ecNumber>
    </recommendedName>
</protein>
<dbReference type="PANTHER" id="PTHR43065">
    <property type="entry name" value="SENSOR HISTIDINE KINASE"/>
    <property type="match status" value="1"/>
</dbReference>
<dbReference type="InterPro" id="IPR003661">
    <property type="entry name" value="HisK_dim/P_dom"/>
</dbReference>
<dbReference type="Pfam" id="PF02518">
    <property type="entry name" value="HATPase_c"/>
    <property type="match status" value="1"/>
</dbReference>
<feature type="modified residue" description="4-aspartylphosphate" evidence="4">
    <location>
        <position position="86"/>
    </location>
</feature>
<keyword evidence="9" id="KW-1185">Reference proteome</keyword>
<dbReference type="SUPFAM" id="SSF52172">
    <property type="entry name" value="CheY-like"/>
    <property type="match status" value="1"/>
</dbReference>
<evidence type="ECO:0000256" key="4">
    <source>
        <dbReference type="PROSITE-ProRule" id="PRU00169"/>
    </source>
</evidence>
<evidence type="ECO:0000259" key="6">
    <source>
        <dbReference type="PROSITE" id="PS50109"/>
    </source>
</evidence>
<dbReference type="PRINTS" id="PR00344">
    <property type="entry name" value="BCTRLSENSOR"/>
</dbReference>
<dbReference type="EC" id="2.7.13.3" evidence="2"/>
<dbReference type="PANTHER" id="PTHR43065:SF50">
    <property type="entry name" value="HISTIDINE KINASE"/>
    <property type="match status" value="1"/>
</dbReference>
<feature type="domain" description="Histidine kinase" evidence="6">
    <location>
        <begin position="233"/>
        <end position="469"/>
    </location>
</feature>
<feature type="coiled-coil region" evidence="5">
    <location>
        <begin position="176"/>
        <end position="221"/>
    </location>
</feature>
<dbReference type="RefSeq" id="WP_040136488.1">
    <property type="nucleotide sequence ID" value="NZ_CP009889.1"/>
</dbReference>
<dbReference type="EMBL" id="CP009889">
    <property type="protein sequence ID" value="AIY67469.1"/>
    <property type="molecule type" value="Genomic_DNA"/>
</dbReference>
<dbReference type="HOGENOM" id="CLU_000445_114_72_6"/>
<dbReference type="Gene3D" id="3.40.50.2300">
    <property type="match status" value="1"/>
</dbReference>
<dbReference type="Gene3D" id="1.10.287.130">
    <property type="match status" value="1"/>
</dbReference>
<comment type="catalytic activity">
    <reaction evidence="1">
        <text>ATP + protein L-histidine = ADP + protein N-phospho-L-histidine.</text>
        <dbReference type="EC" id="2.7.13.3"/>
    </reaction>
</comment>
<evidence type="ECO:0000256" key="5">
    <source>
        <dbReference type="SAM" id="Coils"/>
    </source>
</evidence>
<evidence type="ECO:0000313" key="9">
    <source>
        <dbReference type="Proteomes" id="UP000030341"/>
    </source>
</evidence>
<dbReference type="InterPro" id="IPR003594">
    <property type="entry name" value="HATPase_dom"/>
</dbReference>
<dbReference type="OrthoDB" id="9772100at2"/>
<dbReference type="PROSITE" id="PS50110">
    <property type="entry name" value="RESPONSE_REGULATORY"/>
    <property type="match status" value="1"/>
</dbReference>
<dbReference type="SMART" id="SM00387">
    <property type="entry name" value="HATPase_c"/>
    <property type="match status" value="1"/>
</dbReference>
<dbReference type="GO" id="GO:0000155">
    <property type="term" value="F:phosphorelay sensor kinase activity"/>
    <property type="evidence" value="ECO:0007669"/>
    <property type="project" value="InterPro"/>
</dbReference>
<evidence type="ECO:0000256" key="2">
    <source>
        <dbReference type="ARBA" id="ARBA00012438"/>
    </source>
</evidence>
<keyword evidence="5" id="KW-0175">Coiled coil</keyword>
<organism evidence="8 9">
    <name type="scientific">Pseudoalteromonas piratica</name>
    <dbReference type="NCBI Taxonomy" id="1348114"/>
    <lineage>
        <taxon>Bacteria</taxon>
        <taxon>Pseudomonadati</taxon>
        <taxon>Pseudomonadota</taxon>
        <taxon>Gammaproteobacteria</taxon>
        <taxon>Alteromonadales</taxon>
        <taxon>Pseudoalteromonadaceae</taxon>
        <taxon>Pseudoalteromonas</taxon>
    </lineage>
</organism>
<dbReference type="AlphaFoldDB" id="A0A0A7ELF7"/>
<dbReference type="InterPro" id="IPR004358">
    <property type="entry name" value="Sig_transdc_His_kin-like_C"/>
</dbReference>